<sequence>MYSTDLFLWFYQNLRELTKILSHFDTLVLLVDLTSRHFSQLQFQLPNLSNQKLKFKFQPFSDLFGASSFFFTFFYYFSLKSIKIYENFHVEDLSRQFEGFRRIYTLILKNIRNFKLLIQIN</sequence>
<dbReference type="AlphaFoldDB" id="A0A3M7PE98"/>
<proteinExistence type="predicted"/>
<protein>
    <submittedName>
        <fullName evidence="2">Uncharacterized protein</fullName>
    </submittedName>
</protein>
<accession>A0A3M7PE98</accession>
<evidence type="ECO:0000313" key="3">
    <source>
        <dbReference type="Proteomes" id="UP000276133"/>
    </source>
</evidence>
<keyword evidence="1" id="KW-1133">Transmembrane helix</keyword>
<feature type="transmembrane region" description="Helical" evidence="1">
    <location>
        <begin position="60"/>
        <end position="77"/>
    </location>
</feature>
<organism evidence="2 3">
    <name type="scientific">Brachionus plicatilis</name>
    <name type="common">Marine rotifer</name>
    <name type="synonym">Brachionus muelleri</name>
    <dbReference type="NCBI Taxonomy" id="10195"/>
    <lineage>
        <taxon>Eukaryota</taxon>
        <taxon>Metazoa</taxon>
        <taxon>Spiralia</taxon>
        <taxon>Gnathifera</taxon>
        <taxon>Rotifera</taxon>
        <taxon>Eurotatoria</taxon>
        <taxon>Monogononta</taxon>
        <taxon>Pseudotrocha</taxon>
        <taxon>Ploima</taxon>
        <taxon>Brachionidae</taxon>
        <taxon>Brachionus</taxon>
    </lineage>
</organism>
<name>A0A3M7PE98_BRAPC</name>
<dbReference type="EMBL" id="REGN01011468">
    <property type="protein sequence ID" value="RMZ97343.1"/>
    <property type="molecule type" value="Genomic_DNA"/>
</dbReference>
<keyword evidence="1" id="KW-0472">Membrane</keyword>
<gene>
    <name evidence="2" type="ORF">BpHYR1_026569</name>
</gene>
<reference evidence="2 3" key="1">
    <citation type="journal article" date="2018" name="Sci. Rep.">
        <title>Genomic signatures of local adaptation to the degree of environmental predictability in rotifers.</title>
        <authorList>
            <person name="Franch-Gras L."/>
            <person name="Hahn C."/>
            <person name="Garcia-Roger E.M."/>
            <person name="Carmona M.J."/>
            <person name="Serra M."/>
            <person name="Gomez A."/>
        </authorList>
    </citation>
    <scope>NUCLEOTIDE SEQUENCE [LARGE SCALE GENOMIC DNA]</scope>
    <source>
        <strain evidence="2">HYR1</strain>
    </source>
</reference>
<keyword evidence="3" id="KW-1185">Reference proteome</keyword>
<keyword evidence="1" id="KW-0812">Transmembrane</keyword>
<comment type="caution">
    <text evidence="2">The sequence shown here is derived from an EMBL/GenBank/DDBJ whole genome shotgun (WGS) entry which is preliminary data.</text>
</comment>
<dbReference type="Proteomes" id="UP000276133">
    <property type="component" value="Unassembled WGS sequence"/>
</dbReference>
<evidence type="ECO:0000256" key="1">
    <source>
        <dbReference type="SAM" id="Phobius"/>
    </source>
</evidence>
<evidence type="ECO:0000313" key="2">
    <source>
        <dbReference type="EMBL" id="RMZ97343.1"/>
    </source>
</evidence>